<proteinExistence type="predicted"/>
<dbReference type="EMBL" id="JASBWT010000005">
    <property type="protein sequence ID" value="KAJ9104554.1"/>
    <property type="molecule type" value="Genomic_DNA"/>
</dbReference>
<organism evidence="1 2">
    <name type="scientific">Naganishia friedmannii</name>
    <dbReference type="NCBI Taxonomy" id="89922"/>
    <lineage>
        <taxon>Eukaryota</taxon>
        <taxon>Fungi</taxon>
        <taxon>Dikarya</taxon>
        <taxon>Basidiomycota</taxon>
        <taxon>Agaricomycotina</taxon>
        <taxon>Tremellomycetes</taxon>
        <taxon>Filobasidiales</taxon>
        <taxon>Filobasidiaceae</taxon>
        <taxon>Naganishia</taxon>
    </lineage>
</organism>
<protein>
    <submittedName>
        <fullName evidence="1">Uncharacterized protein</fullName>
    </submittedName>
</protein>
<keyword evidence="2" id="KW-1185">Reference proteome</keyword>
<sequence>MHARQQSSTSRPMSGTRNYAGGPNLSQRGNQQDVDAALTSQMSQMGLGMDNQQNASRRFHGTSAADALRGGRTLEGYHATYQDTVTSPQASLGERGASSGQHSDPSRPRGAQSGSQGFTVDSAYLRQLQVQQAALIQQQQQQLEYQRAQQVGQQVQAQQQTLAIQIAMQALNQKVVQAQNMARINGWSLDDAVHHMGGFTQNELDLLKLAAVREQQAKELASLQLLQAQIQARQQQMQFLAQNAPLGFGSASFAAGLPQDEESYLNVGRQARNTIDPSLPLPTAENNLGSAMEQRLAAKQQIEANLRARSEIAQAFGHNRQSHSRGQSMSKRNNPADPAPFSAAHRNSIISPPPSSSSYGSINERGRGPQRELSISPPPPQLLTPPLRDPSDNETTPQNPARRGHVGRAADDDLKPAYNAFNSVFGNSVSPPNTSGPATSQRPGFTNSSQLDASNKSSRSDSPTSVASATQVPSRRSPSTGSSSVDEVVLRSTFGIRHHDAGVIGQNSNAAPVAVVLRQPLGPPGSADELGDKNFASSTNAEADIDLDLAE</sequence>
<evidence type="ECO:0000313" key="1">
    <source>
        <dbReference type="EMBL" id="KAJ9104554.1"/>
    </source>
</evidence>
<accession>A0ACC2VZR0</accession>
<name>A0ACC2VZR0_9TREE</name>
<gene>
    <name evidence="1" type="ORF">QFC21_002051</name>
</gene>
<dbReference type="Proteomes" id="UP001227268">
    <property type="component" value="Unassembled WGS sequence"/>
</dbReference>
<reference evidence="1" key="1">
    <citation type="submission" date="2023-04" db="EMBL/GenBank/DDBJ databases">
        <title>Draft Genome sequencing of Naganishia species isolated from polar environments using Oxford Nanopore Technology.</title>
        <authorList>
            <person name="Leo P."/>
            <person name="Venkateswaran K."/>
        </authorList>
    </citation>
    <scope>NUCLEOTIDE SEQUENCE</scope>
    <source>
        <strain evidence="1">MNA-CCFEE 5423</strain>
    </source>
</reference>
<evidence type="ECO:0000313" key="2">
    <source>
        <dbReference type="Proteomes" id="UP001227268"/>
    </source>
</evidence>
<comment type="caution">
    <text evidence="1">The sequence shown here is derived from an EMBL/GenBank/DDBJ whole genome shotgun (WGS) entry which is preliminary data.</text>
</comment>